<accession>A0A5B6WJA1</accession>
<protein>
    <submittedName>
        <fullName evidence="2">Zinc finger, PHD-type</fullName>
    </submittedName>
</protein>
<gene>
    <name evidence="2" type="ORF">EPI10_022099</name>
</gene>
<dbReference type="SUPFAM" id="SSF57889">
    <property type="entry name" value="Cysteine-rich domain"/>
    <property type="match status" value="1"/>
</dbReference>
<dbReference type="Proteomes" id="UP000325315">
    <property type="component" value="Unassembled WGS sequence"/>
</dbReference>
<evidence type="ECO:0000313" key="3">
    <source>
        <dbReference type="Proteomes" id="UP000325315"/>
    </source>
</evidence>
<reference evidence="3" key="1">
    <citation type="journal article" date="2019" name="Plant Biotechnol. J.">
        <title>Genome sequencing of the Australian wild diploid species Gossypium australe highlights disease resistance and delayed gland morphogenesis.</title>
        <authorList>
            <person name="Cai Y."/>
            <person name="Cai X."/>
            <person name="Wang Q."/>
            <person name="Wang P."/>
            <person name="Zhang Y."/>
            <person name="Cai C."/>
            <person name="Xu Y."/>
            <person name="Wang K."/>
            <person name="Zhou Z."/>
            <person name="Wang C."/>
            <person name="Geng S."/>
            <person name="Li B."/>
            <person name="Dong Q."/>
            <person name="Hou Y."/>
            <person name="Wang H."/>
            <person name="Ai P."/>
            <person name="Liu Z."/>
            <person name="Yi F."/>
            <person name="Sun M."/>
            <person name="An G."/>
            <person name="Cheng J."/>
            <person name="Zhang Y."/>
            <person name="Shi Q."/>
            <person name="Xie Y."/>
            <person name="Shi X."/>
            <person name="Chang Y."/>
            <person name="Huang F."/>
            <person name="Chen Y."/>
            <person name="Hong S."/>
            <person name="Mi L."/>
            <person name="Sun Q."/>
            <person name="Zhang L."/>
            <person name="Zhou B."/>
            <person name="Peng R."/>
            <person name="Zhang X."/>
            <person name="Liu F."/>
        </authorList>
    </citation>
    <scope>NUCLEOTIDE SEQUENCE [LARGE SCALE GENOMIC DNA]</scope>
    <source>
        <strain evidence="3">cv. PA1801</strain>
    </source>
</reference>
<sequence>MKSNIKECDFFVHKSCAELPKRKQVFVLFYQDPSNLILCCIFTCPFCGFMYSGFTYKQRFLRGIIIYVSSMLKFLWST</sequence>
<keyword evidence="1" id="KW-0472">Membrane</keyword>
<keyword evidence="3" id="KW-1185">Reference proteome</keyword>
<dbReference type="OrthoDB" id="1748194at2759"/>
<dbReference type="EMBL" id="SMMG02000003">
    <property type="protein sequence ID" value="KAA3481760.1"/>
    <property type="molecule type" value="Genomic_DNA"/>
</dbReference>
<keyword evidence="1" id="KW-1133">Transmembrane helix</keyword>
<proteinExistence type="predicted"/>
<keyword evidence="1" id="KW-0812">Transmembrane</keyword>
<evidence type="ECO:0000313" key="2">
    <source>
        <dbReference type="EMBL" id="KAA3481760.1"/>
    </source>
</evidence>
<comment type="caution">
    <text evidence="2">The sequence shown here is derived from an EMBL/GenBank/DDBJ whole genome shotgun (WGS) entry which is preliminary data.</text>
</comment>
<feature type="transmembrane region" description="Helical" evidence="1">
    <location>
        <begin position="35"/>
        <end position="53"/>
    </location>
</feature>
<evidence type="ECO:0000256" key="1">
    <source>
        <dbReference type="SAM" id="Phobius"/>
    </source>
</evidence>
<dbReference type="AlphaFoldDB" id="A0A5B6WJA1"/>
<organism evidence="2 3">
    <name type="scientific">Gossypium australe</name>
    <dbReference type="NCBI Taxonomy" id="47621"/>
    <lineage>
        <taxon>Eukaryota</taxon>
        <taxon>Viridiplantae</taxon>
        <taxon>Streptophyta</taxon>
        <taxon>Embryophyta</taxon>
        <taxon>Tracheophyta</taxon>
        <taxon>Spermatophyta</taxon>
        <taxon>Magnoliopsida</taxon>
        <taxon>eudicotyledons</taxon>
        <taxon>Gunneridae</taxon>
        <taxon>Pentapetalae</taxon>
        <taxon>rosids</taxon>
        <taxon>malvids</taxon>
        <taxon>Malvales</taxon>
        <taxon>Malvaceae</taxon>
        <taxon>Malvoideae</taxon>
        <taxon>Gossypium</taxon>
    </lineage>
</organism>
<dbReference type="InterPro" id="IPR046349">
    <property type="entry name" value="C1-like_sf"/>
</dbReference>
<name>A0A5B6WJA1_9ROSI</name>